<reference evidence="1" key="1">
    <citation type="submission" date="2019-12" db="EMBL/GenBank/DDBJ databases">
        <authorList>
            <person name="Cremers G."/>
        </authorList>
    </citation>
    <scope>NUCLEOTIDE SEQUENCE</scope>
    <source>
        <strain evidence="1">Vvax</strain>
    </source>
</reference>
<accession>A0A679J592</accession>
<protein>
    <submittedName>
        <fullName evidence="1">Uncharacterized protein</fullName>
    </submittedName>
</protein>
<dbReference type="EMBL" id="LR743507">
    <property type="protein sequence ID" value="CAA2101367.1"/>
    <property type="molecule type" value="Genomic_DNA"/>
</dbReference>
<sequence length="96" mass="10334">MPGEESVCHPITPPARHAGPLFRPALEYLSVEHSVPARFRARVSYQGKIGVITRSSGDCVRVKFEGSRYGVPIHPTELIYLDADTDGAGSSSKPGV</sequence>
<evidence type="ECO:0000313" key="1">
    <source>
        <dbReference type="EMBL" id="CAA2101367.1"/>
    </source>
</evidence>
<organism evidence="1">
    <name type="scientific">Variovorax paradoxus</name>
    <dbReference type="NCBI Taxonomy" id="34073"/>
    <lineage>
        <taxon>Bacteria</taxon>
        <taxon>Pseudomonadati</taxon>
        <taxon>Pseudomonadota</taxon>
        <taxon>Betaproteobacteria</taxon>
        <taxon>Burkholderiales</taxon>
        <taxon>Comamonadaceae</taxon>
        <taxon>Variovorax</taxon>
    </lineage>
</organism>
<gene>
    <name evidence="1" type="ORF">VVAX_01214</name>
</gene>
<dbReference type="AlphaFoldDB" id="A0A679J592"/>
<proteinExistence type="predicted"/>
<name>A0A679J592_VARPD</name>